<evidence type="ECO:0000313" key="3">
    <source>
        <dbReference type="Proteomes" id="UP000078263"/>
    </source>
</evidence>
<dbReference type="KEGG" id="pns:A9D12_05695"/>
<proteinExistence type="predicted"/>
<feature type="chain" id="PRO_5008251726" description="UrcA family protein" evidence="1">
    <location>
        <begin position="20"/>
        <end position="103"/>
    </location>
</feature>
<feature type="signal peptide" evidence="1">
    <location>
        <begin position="1"/>
        <end position="19"/>
    </location>
</feature>
<name>A0A192D432_9SPHN</name>
<keyword evidence="1" id="KW-0732">Signal</keyword>
<evidence type="ECO:0000256" key="1">
    <source>
        <dbReference type="SAM" id="SignalP"/>
    </source>
</evidence>
<dbReference type="RefSeq" id="WP_068350434.1">
    <property type="nucleotide sequence ID" value="NZ_CP016033.1"/>
</dbReference>
<dbReference type="Proteomes" id="UP000078263">
    <property type="component" value="Chromosome"/>
</dbReference>
<accession>A0A192D432</accession>
<gene>
    <name evidence="2" type="ORF">A9D12_05695</name>
</gene>
<dbReference type="AlphaFoldDB" id="A0A192D432"/>
<evidence type="ECO:0000313" key="2">
    <source>
        <dbReference type="EMBL" id="ANK12524.1"/>
    </source>
</evidence>
<dbReference type="EMBL" id="CP016033">
    <property type="protein sequence ID" value="ANK12524.1"/>
    <property type="molecule type" value="Genomic_DNA"/>
</dbReference>
<sequence>MRFVFPLIALATIAAPAAAEKVSTVRVDYADVDVASNEGRAALETRLESRLRKACTFEGTARYTFSRDAVDSKCLADARLAARAEIDRVVAAAARSGREVAAN</sequence>
<organism evidence="2 3">
    <name type="scientific">Erythrobacter neustonensis</name>
    <dbReference type="NCBI Taxonomy" id="1112"/>
    <lineage>
        <taxon>Bacteria</taxon>
        <taxon>Pseudomonadati</taxon>
        <taxon>Pseudomonadota</taxon>
        <taxon>Alphaproteobacteria</taxon>
        <taxon>Sphingomonadales</taxon>
        <taxon>Erythrobacteraceae</taxon>
        <taxon>Erythrobacter/Porphyrobacter group</taxon>
        <taxon>Erythrobacter</taxon>
    </lineage>
</organism>
<dbReference type="InterPro" id="IPR030972">
    <property type="entry name" value="UrcA_uranyl"/>
</dbReference>
<reference evidence="2 3" key="1">
    <citation type="submission" date="2016-05" db="EMBL/GenBank/DDBJ databases">
        <title>Compelete Genome Sequence of Bacteriochlorophyll-Synthesizing Bacterium Porphyrobacter neustonensis DSM 9434.</title>
        <authorList>
            <person name="Shi X.-L."/>
            <person name="Wu Y.-H."/>
            <person name="Cheng H."/>
            <person name="Xu L."/>
            <person name="Zhang X.-Q."/>
            <person name="Wang C.-S."/>
            <person name="Xu X.-W."/>
        </authorList>
    </citation>
    <scope>NUCLEOTIDE SEQUENCE [LARGE SCALE GENOMIC DNA]</scope>
    <source>
        <strain evidence="2 3">DSM 9434</strain>
    </source>
</reference>
<keyword evidence="3" id="KW-1185">Reference proteome</keyword>
<evidence type="ECO:0008006" key="4">
    <source>
        <dbReference type="Google" id="ProtNLM"/>
    </source>
</evidence>
<dbReference type="OrthoDB" id="7392117at2"/>
<protein>
    <recommendedName>
        <fullName evidence="4">UrcA family protein</fullName>
    </recommendedName>
</protein>
<dbReference type="NCBIfam" id="TIGR04433">
    <property type="entry name" value="UrcA_uranyl"/>
    <property type="match status" value="1"/>
</dbReference>